<proteinExistence type="predicted"/>
<dbReference type="EMBL" id="QGKX02000004">
    <property type="protein sequence ID" value="KAF3599558.1"/>
    <property type="molecule type" value="Genomic_DNA"/>
</dbReference>
<protein>
    <submittedName>
        <fullName evidence="2">Uncharacterized protein</fullName>
    </submittedName>
</protein>
<evidence type="ECO:0000256" key="1">
    <source>
        <dbReference type="SAM" id="MobiDB-lite"/>
    </source>
</evidence>
<feature type="compositionally biased region" description="Polar residues" evidence="1">
    <location>
        <begin position="1"/>
        <end position="12"/>
    </location>
</feature>
<accession>A0A8S9SE27</accession>
<organism evidence="2 3">
    <name type="scientific">Brassica cretica</name>
    <name type="common">Mustard</name>
    <dbReference type="NCBI Taxonomy" id="69181"/>
    <lineage>
        <taxon>Eukaryota</taxon>
        <taxon>Viridiplantae</taxon>
        <taxon>Streptophyta</taxon>
        <taxon>Embryophyta</taxon>
        <taxon>Tracheophyta</taxon>
        <taxon>Spermatophyta</taxon>
        <taxon>Magnoliopsida</taxon>
        <taxon>eudicotyledons</taxon>
        <taxon>Gunneridae</taxon>
        <taxon>Pentapetalae</taxon>
        <taxon>rosids</taxon>
        <taxon>malvids</taxon>
        <taxon>Brassicales</taxon>
        <taxon>Brassicaceae</taxon>
        <taxon>Brassiceae</taxon>
        <taxon>Brassica</taxon>
    </lineage>
</organism>
<sequence>MAIGPRTSQVRSLHSDRVRAKARSLSSNRAQAKARLLCSDRARTRLGHYVATELKPKLSDRAQAEA</sequence>
<reference evidence="2" key="1">
    <citation type="submission" date="2019-12" db="EMBL/GenBank/DDBJ databases">
        <title>Genome sequencing and annotation of Brassica cretica.</title>
        <authorList>
            <person name="Studholme D.J."/>
            <person name="Sarris P."/>
        </authorList>
    </citation>
    <scope>NUCLEOTIDE SEQUENCE</scope>
    <source>
        <strain evidence="2">PFS-109/04</strain>
        <tissue evidence="2">Leaf</tissue>
    </source>
</reference>
<name>A0A8S9SE27_BRACR</name>
<feature type="region of interest" description="Disordered" evidence="1">
    <location>
        <begin position="1"/>
        <end position="30"/>
    </location>
</feature>
<comment type="caution">
    <text evidence="2">The sequence shown here is derived from an EMBL/GenBank/DDBJ whole genome shotgun (WGS) entry which is preliminary data.</text>
</comment>
<dbReference type="AlphaFoldDB" id="A0A8S9SE27"/>
<evidence type="ECO:0000313" key="2">
    <source>
        <dbReference type="EMBL" id="KAF3599558.1"/>
    </source>
</evidence>
<dbReference type="Proteomes" id="UP000712600">
    <property type="component" value="Unassembled WGS sequence"/>
</dbReference>
<gene>
    <name evidence="2" type="ORF">F2Q69_00037866</name>
</gene>
<evidence type="ECO:0000313" key="3">
    <source>
        <dbReference type="Proteomes" id="UP000712600"/>
    </source>
</evidence>